<keyword evidence="1" id="KW-1133">Transmembrane helix</keyword>
<evidence type="ECO:0000313" key="2">
    <source>
        <dbReference type="EMBL" id="SDJ40181.1"/>
    </source>
</evidence>
<keyword evidence="1" id="KW-0812">Transmembrane</keyword>
<proteinExistence type="predicted"/>
<gene>
    <name evidence="2" type="ORF">SAMN05216226_10335</name>
</gene>
<sequence length="72" mass="7598">MELTRGLFPKLLVGTFVVAILSFVVRGFSQLAVGQETAQVLSAPFFVLAFGLAVLAFVLSVLVQLGVVDTDA</sequence>
<dbReference type="RefSeq" id="WP_218120837.1">
    <property type="nucleotide sequence ID" value="NZ_FNFC01000003.1"/>
</dbReference>
<accession>A0A1G8TF93</accession>
<feature type="transmembrane region" description="Helical" evidence="1">
    <location>
        <begin position="7"/>
        <end position="25"/>
    </location>
</feature>
<keyword evidence="1" id="KW-0472">Membrane</keyword>
<feature type="transmembrane region" description="Helical" evidence="1">
    <location>
        <begin position="45"/>
        <end position="68"/>
    </location>
</feature>
<protein>
    <submittedName>
        <fullName evidence="2">Uncharacterized protein</fullName>
    </submittedName>
</protein>
<reference evidence="2 3" key="1">
    <citation type="submission" date="2016-10" db="EMBL/GenBank/DDBJ databases">
        <authorList>
            <person name="de Groot N.N."/>
        </authorList>
    </citation>
    <scope>NUCLEOTIDE SEQUENCE [LARGE SCALE GENOMIC DNA]</scope>
    <source>
        <strain evidence="2 3">IBRC-M10015</strain>
    </source>
</reference>
<name>A0A1G8TF93_9EURY</name>
<dbReference type="OrthoDB" id="174349at2157"/>
<evidence type="ECO:0000313" key="3">
    <source>
        <dbReference type="Proteomes" id="UP000198856"/>
    </source>
</evidence>
<dbReference type="AlphaFoldDB" id="A0A1G8TF93"/>
<keyword evidence="3" id="KW-1185">Reference proteome</keyword>
<dbReference type="EMBL" id="FNFC01000003">
    <property type="protein sequence ID" value="SDJ40181.1"/>
    <property type="molecule type" value="Genomic_DNA"/>
</dbReference>
<organism evidence="2 3">
    <name type="scientific">Halovenus aranensis</name>
    <dbReference type="NCBI Taxonomy" id="890420"/>
    <lineage>
        <taxon>Archaea</taxon>
        <taxon>Methanobacteriati</taxon>
        <taxon>Methanobacteriota</taxon>
        <taxon>Stenosarchaea group</taxon>
        <taxon>Halobacteria</taxon>
        <taxon>Halobacteriales</taxon>
        <taxon>Haloarculaceae</taxon>
        <taxon>Halovenus</taxon>
    </lineage>
</organism>
<dbReference type="Proteomes" id="UP000198856">
    <property type="component" value="Unassembled WGS sequence"/>
</dbReference>
<evidence type="ECO:0000256" key="1">
    <source>
        <dbReference type="SAM" id="Phobius"/>
    </source>
</evidence>